<proteinExistence type="inferred from homology"/>
<dbReference type="InterPro" id="IPR027417">
    <property type="entry name" value="P-loop_NTPase"/>
</dbReference>
<comment type="similarity">
    <text evidence="1 3">Belongs to the sulfotransferase 1 family.</text>
</comment>
<dbReference type="SUPFAM" id="SSF52540">
    <property type="entry name" value="P-loop containing nucleoside triphosphate hydrolases"/>
    <property type="match status" value="1"/>
</dbReference>
<keyword evidence="6" id="KW-1185">Reference proteome</keyword>
<dbReference type="PANTHER" id="PTHR11783">
    <property type="entry name" value="SULFOTRANSFERASE SULT"/>
    <property type="match status" value="1"/>
</dbReference>
<dbReference type="Gene3D" id="3.40.50.300">
    <property type="entry name" value="P-loop containing nucleotide triphosphate hydrolases"/>
    <property type="match status" value="1"/>
</dbReference>
<reference evidence="5" key="1">
    <citation type="submission" date="2021-04" db="EMBL/GenBank/DDBJ databases">
        <authorList>
            <consortium name="Wellcome Sanger Institute Data Sharing"/>
        </authorList>
    </citation>
    <scope>NUCLEOTIDE SEQUENCE [LARGE SCALE GENOMIC DNA]</scope>
</reference>
<dbReference type="GO" id="GO:0008146">
    <property type="term" value="F:sulfotransferase activity"/>
    <property type="evidence" value="ECO:0007669"/>
    <property type="project" value="InterPro"/>
</dbReference>
<name>A0A671Z0V8_SPAAU</name>
<evidence type="ECO:0000313" key="6">
    <source>
        <dbReference type="Proteomes" id="UP000472265"/>
    </source>
</evidence>
<evidence type="ECO:0000256" key="2">
    <source>
        <dbReference type="ARBA" id="ARBA00022679"/>
    </source>
</evidence>
<dbReference type="InParanoid" id="A0A671Z0V8"/>
<protein>
    <recommendedName>
        <fullName evidence="3">Sulfotransferase</fullName>
        <ecNumber evidence="3">2.8.2.-</ecNumber>
    </recommendedName>
</protein>
<dbReference type="Ensembl" id="ENSSAUT00010071786.1">
    <property type="protein sequence ID" value="ENSSAUP00010068600.1"/>
    <property type="gene ID" value="ENSSAUG00010027227.1"/>
</dbReference>
<reference evidence="5" key="2">
    <citation type="submission" date="2025-08" db="UniProtKB">
        <authorList>
            <consortium name="Ensembl"/>
        </authorList>
    </citation>
    <scope>IDENTIFICATION</scope>
</reference>
<gene>
    <name evidence="5" type="primary">LOC115575713</name>
</gene>
<sequence length="163" mass="19258">MRNPKDNIVSYYHFSNVWADVETPKSFEQFLENYLTGKVEASSWFDHIREWHSVRDQYDILFLTYEDMILVRSMAVTKICTFLGKNLSEAAIEEVVEKSTFKNMKKDAKANYKFLPETKLKGDFMRKGQIGDWKNIFTAAQSERVDRLLQERLGDMSLKFIFE</sequence>
<dbReference type="Proteomes" id="UP000472265">
    <property type="component" value="Chromosome 23"/>
</dbReference>
<dbReference type="Pfam" id="PF00685">
    <property type="entry name" value="Sulfotransfer_1"/>
    <property type="match status" value="1"/>
</dbReference>
<reference evidence="5" key="3">
    <citation type="submission" date="2025-09" db="UniProtKB">
        <authorList>
            <consortium name="Ensembl"/>
        </authorList>
    </citation>
    <scope>IDENTIFICATION</scope>
</reference>
<keyword evidence="2 3" id="KW-0808">Transferase</keyword>
<feature type="domain" description="Sulfotransferase" evidence="4">
    <location>
        <begin position="1"/>
        <end position="156"/>
    </location>
</feature>
<organism evidence="5 6">
    <name type="scientific">Sparus aurata</name>
    <name type="common">Gilthead sea bream</name>
    <dbReference type="NCBI Taxonomy" id="8175"/>
    <lineage>
        <taxon>Eukaryota</taxon>
        <taxon>Metazoa</taxon>
        <taxon>Chordata</taxon>
        <taxon>Craniata</taxon>
        <taxon>Vertebrata</taxon>
        <taxon>Euteleostomi</taxon>
        <taxon>Actinopterygii</taxon>
        <taxon>Neopterygii</taxon>
        <taxon>Teleostei</taxon>
        <taxon>Neoteleostei</taxon>
        <taxon>Acanthomorphata</taxon>
        <taxon>Eupercaria</taxon>
        <taxon>Spariformes</taxon>
        <taxon>Sparidae</taxon>
        <taxon>Sparus</taxon>
    </lineage>
</organism>
<evidence type="ECO:0000259" key="4">
    <source>
        <dbReference type="Pfam" id="PF00685"/>
    </source>
</evidence>
<dbReference type="EC" id="2.8.2.-" evidence="3"/>
<dbReference type="AlphaFoldDB" id="A0A671Z0V8"/>
<dbReference type="InterPro" id="IPR000863">
    <property type="entry name" value="Sulfotransferase_dom"/>
</dbReference>
<accession>A0A671Z0V8</accession>
<evidence type="ECO:0000256" key="1">
    <source>
        <dbReference type="ARBA" id="ARBA00005771"/>
    </source>
</evidence>
<dbReference type="OMA" id="YCLFCRG"/>
<dbReference type="GeneTree" id="ENSGT00940000156772"/>
<evidence type="ECO:0000313" key="5">
    <source>
        <dbReference type="Ensembl" id="ENSSAUP00010068600.1"/>
    </source>
</evidence>
<evidence type="ECO:0000256" key="3">
    <source>
        <dbReference type="RuleBase" id="RU361155"/>
    </source>
</evidence>